<dbReference type="Gene3D" id="2.60.40.10">
    <property type="entry name" value="Immunoglobulins"/>
    <property type="match status" value="3"/>
</dbReference>
<dbReference type="SUPFAM" id="SSF63829">
    <property type="entry name" value="Calcium-dependent phosphotriesterase"/>
    <property type="match status" value="1"/>
</dbReference>
<dbReference type="InterPro" id="IPR036116">
    <property type="entry name" value="FN3_sf"/>
</dbReference>
<keyword evidence="1" id="KW-0732">Signal</keyword>
<dbReference type="Pfam" id="PF18676">
    <property type="entry name" value="MBG_2"/>
    <property type="match status" value="7"/>
</dbReference>
<gene>
    <name evidence="3" type="ORF">CLV99_4150</name>
</gene>
<dbReference type="InterPro" id="IPR003599">
    <property type="entry name" value="Ig_sub"/>
</dbReference>
<dbReference type="Gene3D" id="3.30.160.710">
    <property type="match status" value="6"/>
</dbReference>
<name>A0A4V6PXB5_9SPHI</name>
<dbReference type="Gene3D" id="2.60.40.1080">
    <property type="match status" value="1"/>
</dbReference>
<dbReference type="InterPro" id="IPR041286">
    <property type="entry name" value="MBG_2"/>
</dbReference>
<evidence type="ECO:0000256" key="1">
    <source>
        <dbReference type="SAM" id="SignalP"/>
    </source>
</evidence>
<dbReference type="NCBIfam" id="TIGR01965">
    <property type="entry name" value="VCBS_repeat"/>
    <property type="match status" value="1"/>
</dbReference>
<dbReference type="SMART" id="SM00409">
    <property type="entry name" value="IG"/>
    <property type="match status" value="2"/>
</dbReference>
<dbReference type="Pfam" id="PF17803">
    <property type="entry name" value="Cadherin_4"/>
    <property type="match status" value="1"/>
</dbReference>
<dbReference type="EMBL" id="SNYV01000018">
    <property type="protein sequence ID" value="TDQ73713.1"/>
    <property type="molecule type" value="Genomic_DNA"/>
</dbReference>
<protein>
    <submittedName>
        <fullName evidence="3">Gliding motility-associated-like protein</fullName>
    </submittedName>
</protein>
<dbReference type="Proteomes" id="UP000295292">
    <property type="component" value="Unassembled WGS sequence"/>
</dbReference>
<evidence type="ECO:0000313" key="3">
    <source>
        <dbReference type="EMBL" id="TDQ73713.1"/>
    </source>
</evidence>
<comment type="caution">
    <text evidence="3">The sequence shown here is derived from an EMBL/GenBank/DDBJ whole genome shotgun (WGS) entry which is preliminary data.</text>
</comment>
<dbReference type="PROSITE" id="PS50853">
    <property type="entry name" value="FN3"/>
    <property type="match status" value="1"/>
</dbReference>
<dbReference type="InterPro" id="IPR040853">
    <property type="entry name" value="RapA2_cadherin-like"/>
</dbReference>
<dbReference type="InterPro" id="IPR008964">
    <property type="entry name" value="Invasin/intimin_cell_adhesion"/>
</dbReference>
<dbReference type="InterPro" id="IPR010221">
    <property type="entry name" value="VCBS_dom"/>
</dbReference>
<keyword evidence="4" id="KW-1185">Reference proteome</keyword>
<dbReference type="InterPro" id="IPR003961">
    <property type="entry name" value="FN3_dom"/>
</dbReference>
<proteinExistence type="predicted"/>
<dbReference type="NCBIfam" id="NF012211">
    <property type="entry name" value="tand_rpt_95"/>
    <property type="match status" value="2"/>
</dbReference>
<organism evidence="3 4">
    <name type="scientific">Sphingobacterium yanglingense</name>
    <dbReference type="NCBI Taxonomy" id="1437280"/>
    <lineage>
        <taxon>Bacteria</taxon>
        <taxon>Pseudomonadati</taxon>
        <taxon>Bacteroidota</taxon>
        <taxon>Sphingobacteriia</taxon>
        <taxon>Sphingobacteriales</taxon>
        <taxon>Sphingobacteriaceae</taxon>
        <taxon>Sphingobacterium</taxon>
    </lineage>
</organism>
<evidence type="ECO:0000259" key="2">
    <source>
        <dbReference type="PROSITE" id="PS50853"/>
    </source>
</evidence>
<feature type="signal peptide" evidence="1">
    <location>
        <begin position="1"/>
        <end position="27"/>
    </location>
</feature>
<feature type="chain" id="PRO_5020678468" evidence="1">
    <location>
        <begin position="28"/>
        <end position="3015"/>
    </location>
</feature>
<dbReference type="CDD" id="cd00063">
    <property type="entry name" value="FN3"/>
    <property type="match status" value="1"/>
</dbReference>
<reference evidence="3 4" key="1">
    <citation type="submission" date="2019-03" db="EMBL/GenBank/DDBJ databases">
        <title>Genomic Encyclopedia of Archaeal and Bacterial Type Strains, Phase II (KMG-II): from individual species to whole genera.</title>
        <authorList>
            <person name="Goeker M."/>
        </authorList>
    </citation>
    <scope>NUCLEOTIDE SEQUENCE [LARGE SCALE GENOMIC DNA]</scope>
    <source>
        <strain evidence="3 4">DSM 28353</strain>
    </source>
</reference>
<dbReference type="RefSeq" id="WP_162850172.1">
    <property type="nucleotide sequence ID" value="NZ_SNYV01000018.1"/>
</dbReference>
<dbReference type="SUPFAM" id="SSF49373">
    <property type="entry name" value="Invasin/intimin cell-adhesion fragments"/>
    <property type="match status" value="1"/>
</dbReference>
<dbReference type="SUPFAM" id="SSF48726">
    <property type="entry name" value="Immunoglobulin"/>
    <property type="match status" value="2"/>
</dbReference>
<feature type="domain" description="Fibronectin type-III" evidence="2">
    <location>
        <begin position="2032"/>
        <end position="2125"/>
    </location>
</feature>
<sequence>MKKYIYHSLVLLSICILGLFCGQPACAQSYNAQNIATGGLYTALTKDTNGNIYLIRAVSSTNYELVKYTNGQGQPTVLYSGLSHEAGSYPWGLAVATNGQIFVSTSIGENGNRILKLTNSNGIYTVSDFQSNPVKYYTGLAIDVNDRLYALQYDGTSYEVVRYNNLNNGSGYTSLFSGIPSEGGLSYATNLAIATNGDVYYTDPFCVDESNTALLSMKGGVVKVANNNGSYDYATKTYLLKDTYASALSIESNDLYALESTGTAGGYKLSKYSNMSGTGSPLRTDLKAGSFIYPWGVVFKGDIGYYTTGDDGNSGGSVMRIVPNPNAGNEPSNEIIGPVSSDICANASTSFSLTTTGATAHQWEVSTDGGNTYNNVLDNANYNGAITANLSIINTPASFNTYIYRCKVTFGVAGSKYSSTANLFVTGQVQIDAQPVNTHITTGGSGTFSVAASGATSYQWQQKIGGGSFVNISDGGGFFGVNSATLQISNATLGLNGVQFQCVVSNLCSVGLASNVATLTVNTAPSISQQPGDKTVMAGDQIAFTMLAAGATGYQWQVSTGAGFTDVSNGALYSGVTSNTLTITAPTIAMNGYLYRCIVTGAVSPDATSLSAKLTVTVPPNQPPIITNLNGDAVGFTEGSSAVLIDVGNNATVTDSDSPDFNGGNVTVSIVANRVSAEDVLSIRNEGTAAGQIGISGSNVTYEGTTIGTWTGGTGANDLIISFNGNANPTSAQALIRNLTYMNTNDTDPSTAVRTVAVTINDGDGGTSAAANVTVQITAVNDAPTMSSTATNPTFTEGAAAVSLFSGTSISTVEAGQLIENFKFTVANVFDGSSEIINIDGKNFPIQNGTNPTDISELMVTINLTGTNAVFTVSSLIGKSAAVLQGIINGITYRNTSTNPNTTNRIVKLSLIQDNGGTANGGVNTTSLSIASTVTLVAVNNAPVATTSGGNTTFTEGASGVAIDGALTLSDPDNTTFASATVAITGNFQSGQDVLVFTYEGSTMGNIATSYNAGTGVLTMTSSGASATIAQWQTALRAVKYDNSSQNPNTATRSISFKVSDGNEESAAAIKTVSVVAVNDAPIAMDDYLTLTEDTPRMGNVLTNDSDPEGNTLTASLVTAPVNGTVVLNADGSFTYTPNANYSGRDSLQYQVCDNGLPSKCDTAWLHLAINPVNDAPVVTAPASITVTEDVASALTGISFSDVDAGANDVTVLLLVPNGTLQATTGSGVIVSGMPSSLVLNGAISDINAFIAGGNVSFTTASNATTDVPLSVSINDNGHTGVGGAKTASVTIILDVTAVNDAPVATNDSYIINEDVTLTVPAPGILANDTDVDSNTLTAVLVTGPTNGTLTLNANGSFTYTPNANFNGTDSFTYRASDGAAQSNIETVTITVNAVNDAPVITAPNDIVVVEDEETVLKGFSFADVDAGTNHVLVTLYVSGGGTLRATSGSGVTVGGTSPSLTLTGSISDINAFIAGDNIRFTTASNSTLTASLNVEINDLGNTGGDLKTDSEIIMLLVTAVNDAPVNSVPGAQSVDQDATLTFSTGNNNLISISDVDAGSLNVQVALTATNGRMTLVSTDGLIFLSGSGTSDVMMTFRGTIVDINTALNGLVFTPTPGYNGPAYIQIITDDLGNTGSGGAKTDTDNIAITVNSINPKVISVSASTANGTYKIDDVITLTVTFDQTVMVNNGGGIPTLLLETGAIDREANYVSGTGGDILTFSYKVQAADISADLDYTSTTALALNGAAIKNVHGDDAILTLPTPGSAGSLGANSSIVIDGIVPTVTSVTVPANGYYLLNQNLDFTVNFSEAVILNTVGGTPLISLTIGGQTTSANYLSGSGSSALVFRYTVATGLEDHDGIAVGALSLNGGTISDIAGNNAVLTLNSVGDTRGVKVDSKPPVVSGVAHNGLYNTNRTIVFNEGSATLNGAAFAGGTVVSAEGNYTLVVTDAVGNSTTLQFEIDKTAPIVTGVTHGGVYNDNRMIGFNEGDATLNGASFVSGTTVSTEGNYTLIATDAAGNSTTVQFEIDKTAPMVPAAFVATGQNGRILLTWSANTEPDLDKYILYVKPEGGVKVHLADVVKGTEHYTYSGLPNGKTYEFYLVAADQVGNQSAEALASAKTMGEQTINFATLTDLTYGQQGVVLTASASSNLPVSFTSSDPGIAQVYQDNNDAGKWKINAKKVGTVTITATQAGNNEYLPATAVGNSLTIVPADLIVTAEPKSKVYGESDPVLTYTVKASDLRNGDAASVVTGTLSRAIGENVGSYAINNVDLTANNYSINYEPTDLTITKADLTVTADAKSKVYGESDPVLTYTVKASDLRNGDAASVVTGTLSRAIGENVGSYAINNVDLTASNYSINYEPADLTITKADLIVTADAKSKVYGESDPVLTYTVKASDLRNGDAASVVTGTLSRAIGENVGSYAINNVDLTASNYSINYEPADLTITKADLIVTAEPKSKVYGEADPVLTYTVKASDLRNGDAASVVTGTLSRAIGENVGSYAINNVDLTANNYSINYESADLTITKADLTVTAEPKSKVYGGADPVLTYTVKASDLRNGDVASVVTGTLSRAIGENVGSYAINNVDLTANNYSINYEPADLTITKADLTVTAELKSKVYGGVDPVLTYTVKASDLRNGDAASVVTGTLSRAIGENVGSYAINNVDLTANNYSINYQSADLTITKADLTVTAELKSKVYGESDPVLTYMVKASDLRNGDAASVVTGTLSRVIGENVGNYEIHKGNLSAGANYQVNYVGNNFEITKATLKGLRFENKDVVYDGTVKSLQLTGTLPNGVIVSYQNNDKINTGSYEVKAVIAETQNYFGASFTARLDIRKAKQTISFVAPETLGRDAGKVALDVQSSSGLPVVLSVDDPMVATVSGTDLNVLRLGTVRVTAVQTGNENYEAASPVTVSVRVANDASAKLPIRVHQALSPNGDGINEFLIIEGIRDYTDNKVTIFDKNGVVLAEIEGYDNRDRVFFGNDHRDGTYFYYIDVRDNGVWKREKGYFVIRR</sequence>
<dbReference type="Pfam" id="PF13585">
    <property type="entry name" value="CHU_C"/>
    <property type="match status" value="1"/>
</dbReference>
<dbReference type="InterPro" id="IPR013783">
    <property type="entry name" value="Ig-like_fold"/>
</dbReference>
<evidence type="ECO:0000313" key="4">
    <source>
        <dbReference type="Proteomes" id="UP000295292"/>
    </source>
</evidence>
<accession>A0A4V6PXB5</accession>
<dbReference type="InterPro" id="IPR036179">
    <property type="entry name" value="Ig-like_dom_sf"/>
</dbReference>
<dbReference type="Pfam" id="PF17963">
    <property type="entry name" value="Big_9"/>
    <property type="match status" value="2"/>
</dbReference>
<dbReference type="SUPFAM" id="SSF49265">
    <property type="entry name" value="Fibronectin type III"/>
    <property type="match status" value="1"/>
</dbReference>
<dbReference type="Gene3D" id="2.60.40.3440">
    <property type="match status" value="2"/>
</dbReference>